<dbReference type="Gene3D" id="1.20.1440.60">
    <property type="entry name" value="23S rRNA-intervening sequence"/>
    <property type="match status" value="1"/>
</dbReference>
<dbReference type="PANTHER" id="PTHR38471">
    <property type="entry name" value="FOUR HELIX BUNDLE PROTEIN"/>
    <property type="match status" value="1"/>
</dbReference>
<dbReference type="EMBL" id="RJVP01000005">
    <property type="protein sequence ID" value="ROH85486.1"/>
    <property type="molecule type" value="Genomic_DNA"/>
</dbReference>
<protein>
    <submittedName>
        <fullName evidence="1">Four helix bundle protein</fullName>
    </submittedName>
</protein>
<evidence type="ECO:0000313" key="2">
    <source>
        <dbReference type="Proteomes" id="UP000275137"/>
    </source>
</evidence>
<accession>A0A3N0UY51</accession>
<gene>
    <name evidence="1" type="ORF">ED236_09880</name>
</gene>
<dbReference type="InterPro" id="IPR012657">
    <property type="entry name" value="23S_rRNA-intervening_sequence"/>
</dbReference>
<proteinExistence type="predicted"/>
<dbReference type="PANTHER" id="PTHR38471:SF2">
    <property type="entry name" value="FOUR HELIX BUNDLE PROTEIN"/>
    <property type="match status" value="1"/>
</dbReference>
<dbReference type="InterPro" id="IPR036583">
    <property type="entry name" value="23S_rRNA_IVS_sf"/>
</dbReference>
<name>A0A3N0UY51_9PROT</name>
<organism evidence="1 2">
    <name type="scientific">Pseudomethylobacillus aquaticus</name>
    <dbReference type="NCBI Taxonomy" id="2676064"/>
    <lineage>
        <taxon>Bacteria</taxon>
        <taxon>Pseudomonadati</taxon>
        <taxon>Pseudomonadota</taxon>
        <taxon>Betaproteobacteria</taxon>
        <taxon>Nitrosomonadales</taxon>
        <taxon>Methylophilaceae</taxon>
        <taxon>Pseudomethylobacillus</taxon>
    </lineage>
</organism>
<dbReference type="Proteomes" id="UP000275137">
    <property type="component" value="Unassembled WGS sequence"/>
</dbReference>
<keyword evidence="2" id="KW-1185">Reference proteome</keyword>
<dbReference type="AlphaFoldDB" id="A0A3N0UY51"/>
<dbReference type="Pfam" id="PF05635">
    <property type="entry name" value="23S_rRNA_IVP"/>
    <property type="match status" value="1"/>
</dbReference>
<dbReference type="SUPFAM" id="SSF158446">
    <property type="entry name" value="IVS-encoded protein-like"/>
    <property type="match status" value="1"/>
</dbReference>
<dbReference type="CDD" id="cd16377">
    <property type="entry name" value="23S_rRNA_IVP_like"/>
    <property type="match status" value="1"/>
</dbReference>
<evidence type="ECO:0000313" key="1">
    <source>
        <dbReference type="EMBL" id="ROH85486.1"/>
    </source>
</evidence>
<sequence length="105" mass="11472">MQLVEDVYRFTSTLPKDEQFGLTSQLRRAAISVPSNIAEGAARNGAKELIHFLGIASGSLAEIDTQIELAVRLAYATPDEALKTRLDEVSALNMALIKSLKQKLE</sequence>
<comment type="caution">
    <text evidence="1">The sequence shown here is derived from an EMBL/GenBank/DDBJ whole genome shotgun (WGS) entry which is preliminary data.</text>
</comment>
<reference evidence="1 2" key="1">
    <citation type="submission" date="2018-10" db="EMBL/GenBank/DDBJ databases">
        <authorList>
            <person name="Chen W.-M."/>
        </authorList>
    </citation>
    <scope>NUCLEOTIDE SEQUENCE [LARGE SCALE GENOMIC DNA]</scope>
    <source>
        <strain evidence="1 2">H-5</strain>
    </source>
</reference>
<dbReference type="NCBIfam" id="TIGR02436">
    <property type="entry name" value="four helix bundle protein"/>
    <property type="match status" value="1"/>
</dbReference>